<dbReference type="PANTHER" id="PTHR14482:SF0">
    <property type="entry name" value="PROTEIN CUSTOS"/>
    <property type="match status" value="1"/>
</dbReference>
<dbReference type="PANTHER" id="PTHR14482">
    <property type="entry name" value="CHROMOSOME 12 ORF 43 HOMOLOG"/>
    <property type="match status" value="1"/>
</dbReference>
<evidence type="ECO:0000313" key="9">
    <source>
        <dbReference type="Proteomes" id="UP000233220"/>
    </source>
</evidence>
<evidence type="ECO:0000256" key="2">
    <source>
        <dbReference type="ARBA" id="ARBA00008632"/>
    </source>
</evidence>
<evidence type="ECO:0000256" key="3">
    <source>
        <dbReference type="ARBA" id="ARBA00013465"/>
    </source>
</evidence>
<evidence type="ECO:0000256" key="7">
    <source>
        <dbReference type="SAM" id="MobiDB-lite"/>
    </source>
</evidence>
<feature type="compositionally biased region" description="Low complexity" evidence="7">
    <location>
        <begin position="152"/>
        <end position="165"/>
    </location>
</feature>
<dbReference type="GeneTree" id="ENSGT00390000010771"/>
<feature type="compositionally biased region" description="Polar residues" evidence="7">
    <location>
        <begin position="7"/>
        <end position="19"/>
    </location>
</feature>
<dbReference type="GO" id="GO:0060061">
    <property type="term" value="P:Spemann organizer formation"/>
    <property type="evidence" value="ECO:0007669"/>
    <property type="project" value="TreeGrafter"/>
</dbReference>
<sequence length="212" mass="23034">MCCENPGATNNQSSPSQPSLRPKVDEHEQDGNELQTTPEFRAHVAKKLGALLDSQDGETPSLLKVQKLAGHGFRLFFTSVPGGREKEESPQPRRKRPPSSSSSEDSDEERRRCQEAAVSAWDVLQESAIHGAGTVEKEAKKKRKSKKKAKEVAVVATTAPSAATVQKQKSGELTRDQVSPGTKKKKKKKKAKKASETSPFPPAKRATVVPAN</sequence>
<proteinExistence type="inferred from homology"/>
<evidence type="ECO:0000256" key="1">
    <source>
        <dbReference type="ARBA" id="ARBA00004259"/>
    </source>
</evidence>
<accession>A0A2K6S182</accession>
<keyword evidence="6" id="KW-0539">Nucleus</keyword>
<keyword evidence="4" id="KW-0217">Developmental protein</keyword>
<evidence type="ECO:0000256" key="5">
    <source>
        <dbReference type="ARBA" id="ARBA00022687"/>
    </source>
</evidence>
<dbReference type="AlphaFoldDB" id="A0A2K6S182"/>
<name>A0A2K6S182_SAIBB</name>
<protein>
    <recommendedName>
        <fullName evidence="3">Protein CUSTOS</fullName>
    </recommendedName>
</protein>
<reference evidence="8" key="2">
    <citation type="submission" date="2025-09" db="UniProtKB">
        <authorList>
            <consortium name="Ensembl"/>
        </authorList>
    </citation>
    <scope>IDENTIFICATION</scope>
</reference>
<dbReference type="GO" id="GO:0030178">
    <property type="term" value="P:negative regulation of Wnt signaling pathway"/>
    <property type="evidence" value="ECO:0007669"/>
    <property type="project" value="TreeGrafter"/>
</dbReference>
<comment type="subcellular location">
    <subcellularLocation>
        <location evidence="1">Nucleus envelope</location>
    </subcellularLocation>
</comment>
<keyword evidence="5" id="KW-0879">Wnt signaling pathway</keyword>
<dbReference type="GO" id="GO:0005635">
    <property type="term" value="C:nuclear envelope"/>
    <property type="evidence" value="ECO:0007669"/>
    <property type="project" value="UniProtKB-SubCell"/>
</dbReference>
<feature type="region of interest" description="Disordered" evidence="7">
    <location>
        <begin position="77"/>
        <end position="212"/>
    </location>
</feature>
<feature type="region of interest" description="Disordered" evidence="7">
    <location>
        <begin position="1"/>
        <end position="41"/>
    </location>
</feature>
<dbReference type="Ensembl" id="ENSSBOT00000005889.1">
    <property type="protein sequence ID" value="ENSSBOP00000001135.1"/>
    <property type="gene ID" value="ENSSBOG00000005089.1"/>
</dbReference>
<feature type="compositionally biased region" description="Basic residues" evidence="7">
    <location>
        <begin position="182"/>
        <end position="192"/>
    </location>
</feature>
<dbReference type="GO" id="GO:0016055">
    <property type="term" value="P:Wnt signaling pathway"/>
    <property type="evidence" value="ECO:0007669"/>
    <property type="project" value="UniProtKB-KW"/>
</dbReference>
<evidence type="ECO:0000256" key="6">
    <source>
        <dbReference type="ARBA" id="ARBA00023242"/>
    </source>
</evidence>
<feature type="compositionally biased region" description="Basic residues" evidence="7">
    <location>
        <begin position="140"/>
        <end position="149"/>
    </location>
</feature>
<organism evidence="8 9">
    <name type="scientific">Saimiri boliviensis boliviensis</name>
    <name type="common">Bolivian squirrel monkey</name>
    <dbReference type="NCBI Taxonomy" id="39432"/>
    <lineage>
        <taxon>Eukaryota</taxon>
        <taxon>Metazoa</taxon>
        <taxon>Chordata</taxon>
        <taxon>Craniata</taxon>
        <taxon>Vertebrata</taxon>
        <taxon>Euteleostomi</taxon>
        <taxon>Mammalia</taxon>
        <taxon>Eutheria</taxon>
        <taxon>Euarchontoglires</taxon>
        <taxon>Primates</taxon>
        <taxon>Haplorrhini</taxon>
        <taxon>Platyrrhini</taxon>
        <taxon>Cebidae</taxon>
        <taxon>Saimiriinae</taxon>
        <taxon>Saimiri</taxon>
    </lineage>
</organism>
<comment type="similarity">
    <text evidence="2">Belongs to the CUSTOS family.</text>
</comment>
<evidence type="ECO:0000313" key="8">
    <source>
        <dbReference type="Ensembl" id="ENSSBOP00000001135.1"/>
    </source>
</evidence>
<dbReference type="Proteomes" id="UP000233220">
    <property type="component" value="Unplaced"/>
</dbReference>
<reference evidence="8" key="1">
    <citation type="submission" date="2025-08" db="UniProtKB">
        <authorList>
            <consortium name="Ensembl"/>
        </authorList>
    </citation>
    <scope>IDENTIFICATION</scope>
</reference>
<evidence type="ECO:0000256" key="4">
    <source>
        <dbReference type="ARBA" id="ARBA00022473"/>
    </source>
</evidence>
<dbReference type="InterPro" id="IPR026694">
    <property type="entry name" value="CUSTOS"/>
</dbReference>
<keyword evidence="9" id="KW-1185">Reference proteome</keyword>
<dbReference type="Pfam" id="PF23999">
    <property type="entry name" value="CUSTOS"/>
    <property type="match status" value="1"/>
</dbReference>